<dbReference type="InterPro" id="IPR011990">
    <property type="entry name" value="TPR-like_helical_dom_sf"/>
</dbReference>
<accession>A0A841C498</accession>
<dbReference type="InterPro" id="IPR024983">
    <property type="entry name" value="CHAT_dom"/>
</dbReference>
<feature type="domain" description="CHAT" evidence="2">
    <location>
        <begin position="760"/>
        <end position="1042"/>
    </location>
</feature>
<dbReference type="PANTHER" id="PTHR19959">
    <property type="entry name" value="KINESIN LIGHT CHAIN"/>
    <property type="match status" value="1"/>
</dbReference>
<keyword evidence="1" id="KW-0472">Membrane</keyword>
<comment type="caution">
    <text evidence="3">The sequence shown here is derived from an EMBL/GenBank/DDBJ whole genome shotgun (WGS) entry which is preliminary data.</text>
</comment>
<evidence type="ECO:0000259" key="2">
    <source>
        <dbReference type="Pfam" id="PF12770"/>
    </source>
</evidence>
<dbReference type="Gene3D" id="1.25.40.10">
    <property type="entry name" value="Tetratricopeptide repeat domain"/>
    <property type="match status" value="2"/>
</dbReference>
<keyword evidence="4" id="KW-1185">Reference proteome</keyword>
<dbReference type="Pfam" id="PF13374">
    <property type="entry name" value="TPR_10"/>
    <property type="match status" value="2"/>
</dbReference>
<sequence>MGNLLRLLIGTVPRRLLTAAVGAVAINATFSALAGGFSTRTLVIGTACSFVSLILFLGTFRGQPADPARTAAEANRRGRAELVSFYNLGRVLHLNIAVKLFTFALEVAPADDPERGRYASGLATALAARYEKNGDAEDLDAAIEADRLAVATIAPDAPDRGQIGSDLAMSLLLRFGRSGDLADIDASIDAGSAAVDALRDAESGPGPALALSNLGAAYTTRFERTGEQADLEASIDLCRRAVAAFPADSPHRSIAMSNLGIALKQRFERTGAVADIDEAVEIGRAAVAATPDRHPNRHKHLLNLGITLGVRFNHGRQARDLDDSIDILEQGAAATGPRHPDRAMVQSNLALALSQRSEPAEGSDLDQAVAAARSAVDLVADDGHPHRAGMLSNLALILGERFDQTGQVADLDAAIESGRAAADAVPDDDPGRAMYLSNVGGLFLKRFERTGDAGDIDAAIDVTRRAVTVLPDDHPDRAAYLNNLGYLALSRFERTGQPGDLKAALAYQRTAAQVAAAPPTIRLKAAREWGTLAMTAGDPASAADGWAAAVGFLPRLAWHGLDRTTREDQLTRWQGLAPDAAAVAIAAGRPELAVELLELGRSVLWTQALHLRGDLSLLAETAPELAADLRRVGDILDQRTGDAGADERRRYAREWDELIGEARQRPGFEHFLEPVPFDELRTAATGGPVVIVNASAYGCHALVVTAEHGVRVTALPSLTLAEADERATALRGILDRGIADTTTARPLPAREADRHALLDLLEWLWDTIAAPVLDGLPPAAADPARVWWCPTGPLTSLPLHAAGRHTRTNSRPTAVADTVAGRVVSSYTPTLAALRRAGAAAANPAIRQLVVGLPQTPGQSPLPAVREELEILAGHLPPPESARHLVDSAATRARVLAELPDHPWLHLACHAVQDDRDPSRSALILWDGQITVADLAELRMEAAEFAFLSACQTATGSRRLADEAVHLAGAMLLLGYGQVVATLWTIRDAAAPRVVEAVYAELPGSGTGGPVASAAALHRAVEALRLTRPADPLLWAPYIHTGR</sequence>
<dbReference type="RefSeq" id="WP_184845993.1">
    <property type="nucleotide sequence ID" value="NZ_JACHMN010000003.1"/>
</dbReference>
<dbReference type="EMBL" id="JACHMN010000003">
    <property type="protein sequence ID" value="MBB5874129.1"/>
    <property type="molecule type" value="Genomic_DNA"/>
</dbReference>
<dbReference type="PANTHER" id="PTHR19959:SF119">
    <property type="entry name" value="FUNGAL LIPASE-LIKE DOMAIN-CONTAINING PROTEIN"/>
    <property type="match status" value="1"/>
</dbReference>
<dbReference type="AlphaFoldDB" id="A0A841C498"/>
<dbReference type="Proteomes" id="UP000587527">
    <property type="component" value="Unassembled WGS sequence"/>
</dbReference>
<feature type="transmembrane region" description="Helical" evidence="1">
    <location>
        <begin position="42"/>
        <end position="60"/>
    </location>
</feature>
<proteinExistence type="predicted"/>
<reference evidence="3 4" key="1">
    <citation type="submission" date="2020-08" db="EMBL/GenBank/DDBJ databases">
        <title>Sequencing the genomes of 1000 actinobacteria strains.</title>
        <authorList>
            <person name="Klenk H.-P."/>
        </authorList>
    </citation>
    <scope>NUCLEOTIDE SEQUENCE [LARGE SCALE GENOMIC DNA]</scope>
    <source>
        <strain evidence="3 4">DSM 45362</strain>
    </source>
</reference>
<protein>
    <submittedName>
        <fullName evidence="3">Tetratricopeptide (TPR) repeat protein</fullName>
    </submittedName>
</protein>
<keyword evidence="1" id="KW-1133">Transmembrane helix</keyword>
<gene>
    <name evidence="3" type="ORF">F4553_007563</name>
</gene>
<evidence type="ECO:0000313" key="4">
    <source>
        <dbReference type="Proteomes" id="UP000587527"/>
    </source>
</evidence>
<keyword evidence="1" id="KW-0812">Transmembrane</keyword>
<evidence type="ECO:0000313" key="3">
    <source>
        <dbReference type="EMBL" id="MBB5874129.1"/>
    </source>
</evidence>
<organism evidence="3 4">
    <name type="scientific">Allocatelliglobosispora scoriae</name>
    <dbReference type="NCBI Taxonomy" id="643052"/>
    <lineage>
        <taxon>Bacteria</taxon>
        <taxon>Bacillati</taxon>
        <taxon>Actinomycetota</taxon>
        <taxon>Actinomycetes</taxon>
        <taxon>Micromonosporales</taxon>
        <taxon>Micromonosporaceae</taxon>
        <taxon>Allocatelliglobosispora</taxon>
    </lineage>
</organism>
<name>A0A841C498_9ACTN</name>
<dbReference type="SUPFAM" id="SSF48452">
    <property type="entry name" value="TPR-like"/>
    <property type="match status" value="2"/>
</dbReference>
<evidence type="ECO:0000256" key="1">
    <source>
        <dbReference type="SAM" id="Phobius"/>
    </source>
</evidence>
<dbReference type="Pfam" id="PF12770">
    <property type="entry name" value="CHAT"/>
    <property type="match status" value="1"/>
</dbReference>
<feature type="transmembrane region" description="Helical" evidence="1">
    <location>
        <begin position="16"/>
        <end position="35"/>
    </location>
</feature>